<evidence type="ECO:0000259" key="1">
    <source>
        <dbReference type="Pfam" id="PF21049"/>
    </source>
</evidence>
<dbReference type="PANTHER" id="PTHR14716">
    <property type="entry name" value="CILIA- AND FLAGELLA-ASSOCIATED PROTEIN 69"/>
    <property type="match status" value="1"/>
</dbReference>
<evidence type="ECO:0000313" key="3">
    <source>
        <dbReference type="Proteomes" id="UP000264820"/>
    </source>
</evidence>
<dbReference type="InterPro" id="IPR016024">
    <property type="entry name" value="ARM-type_fold"/>
</dbReference>
<dbReference type="GO" id="GO:1902093">
    <property type="term" value="P:positive regulation of flagellated sperm motility"/>
    <property type="evidence" value="ECO:0007669"/>
    <property type="project" value="TreeGrafter"/>
</dbReference>
<feature type="domain" description="Cilia- and flagella-associated protein 69 ARM repeats" evidence="1">
    <location>
        <begin position="23"/>
        <end position="80"/>
    </location>
</feature>
<dbReference type="GO" id="GO:0042048">
    <property type="term" value="P:olfactory behavior"/>
    <property type="evidence" value="ECO:0007669"/>
    <property type="project" value="TreeGrafter"/>
</dbReference>
<dbReference type="STRING" id="109280.ENSHCOP00000020139"/>
<proteinExistence type="predicted"/>
<protein>
    <recommendedName>
        <fullName evidence="1">Cilia- and flagella-associated protein 69 ARM repeats domain-containing protein</fullName>
    </recommendedName>
</protein>
<name>A0A3Q2YND3_HIPCM</name>
<dbReference type="GeneTree" id="ENSGT00390000014274"/>
<dbReference type="GO" id="GO:0097730">
    <property type="term" value="C:non-motile cilium"/>
    <property type="evidence" value="ECO:0007669"/>
    <property type="project" value="TreeGrafter"/>
</dbReference>
<dbReference type="AlphaFoldDB" id="A0A3Q2YND3"/>
<dbReference type="GO" id="GO:1990834">
    <property type="term" value="P:response to odorant"/>
    <property type="evidence" value="ECO:0007669"/>
    <property type="project" value="TreeGrafter"/>
</dbReference>
<dbReference type="InterPro" id="IPR048733">
    <property type="entry name" value="CFA69_ARM_dom"/>
</dbReference>
<dbReference type="Pfam" id="PF21049">
    <property type="entry name" value="CFA69_ARM_rpt"/>
    <property type="match status" value="3"/>
</dbReference>
<dbReference type="PANTHER" id="PTHR14716:SF0">
    <property type="entry name" value="CILIA- AND FLAGELLA-ASSOCIATED PROTEIN 69"/>
    <property type="match status" value="1"/>
</dbReference>
<feature type="domain" description="Cilia- and flagella-associated protein 69 ARM repeats" evidence="1">
    <location>
        <begin position="82"/>
        <end position="195"/>
    </location>
</feature>
<reference evidence="2" key="2">
    <citation type="submission" date="2025-09" db="UniProtKB">
        <authorList>
            <consortium name="Ensembl"/>
        </authorList>
    </citation>
    <scope>IDENTIFICATION</scope>
</reference>
<accession>A0A3Q2YND3</accession>
<sequence length="707" mass="79223">MESAAKRKEVSSQKRLFLDIIKLLRELASISRILKVCGEKADKQPEYCSILLPFLKEKVSDELNYAEDVKQFLSRIVLMLTEPQPTSPGYRLQLLERSDLAKTLFLSIAALEKQPAIKLLLLQTLQMLSSTSDMNCTLMLSVRGAESICLRMNEPDPSGMILFHSSEILWNLLESGNKATVAAQLSSVECAMYVRSLTRFPSVRQNSSPSLVFWFGFDGHVFSRASVSVKSHHNLVGKLKLTYNMEDLQMKKLLLNLLVVMSRDPATIPVDEQVILALLTLAKPPATPSEVKPGSRDWSSIQLEELQLQALAVLATVAPLILDHYMSCYGNVALLHLLDWCVRQDGYCGQGHSFHATGGRGSKKAHMRYCIRLMRSVTSLDDKTLNQDLCDQGTIHIAVQFHITPHLTMFSISTASDEDAVTVEMKSDMQIILSALCESDMHRKELFGTEGVEMTVHYLRRGASMFYSGLGHNKLLLSTLACVTCIVGCYTTEDCFLTRDGVLVLLDLLSSSPKCVHGVILATLLELCDNLSTIPHILSWSDSDGWTAPSLLLQVWRREEEELGVSRNQHGGIVDDAALMSTLDTASAAVLEMQENLIAKIYLIFCFEDLPGLSVKDRVTLSIVKRYLDFKVSEVWDEISRELIREGIRPVTPDQETLRSAQQMSQRMAEAVVAEQEEVLRQHVEEANREEQLMYEEVRTFSIKGNE</sequence>
<organism evidence="2 3">
    <name type="scientific">Hippocampus comes</name>
    <name type="common">Tiger tail seahorse</name>
    <dbReference type="NCBI Taxonomy" id="109280"/>
    <lineage>
        <taxon>Eukaryota</taxon>
        <taxon>Metazoa</taxon>
        <taxon>Chordata</taxon>
        <taxon>Craniata</taxon>
        <taxon>Vertebrata</taxon>
        <taxon>Euteleostomi</taxon>
        <taxon>Actinopterygii</taxon>
        <taxon>Neopterygii</taxon>
        <taxon>Teleostei</taxon>
        <taxon>Neoteleostei</taxon>
        <taxon>Acanthomorphata</taxon>
        <taxon>Syngnathiaria</taxon>
        <taxon>Syngnathiformes</taxon>
        <taxon>Syngnathoidei</taxon>
        <taxon>Syngnathidae</taxon>
        <taxon>Hippocampus</taxon>
    </lineage>
</organism>
<dbReference type="Ensembl" id="ENSHCOT00000006952.1">
    <property type="protein sequence ID" value="ENSHCOP00000020139.1"/>
    <property type="gene ID" value="ENSHCOG00000005981.1"/>
</dbReference>
<dbReference type="Proteomes" id="UP000264820">
    <property type="component" value="Unplaced"/>
</dbReference>
<dbReference type="OMA" id="TINSDLC"/>
<dbReference type="InterPro" id="IPR048732">
    <property type="entry name" value="CFA69"/>
</dbReference>
<dbReference type="GO" id="GO:0097225">
    <property type="term" value="C:sperm midpiece"/>
    <property type="evidence" value="ECO:0007669"/>
    <property type="project" value="TreeGrafter"/>
</dbReference>
<evidence type="ECO:0000313" key="2">
    <source>
        <dbReference type="Ensembl" id="ENSHCOP00000020139.1"/>
    </source>
</evidence>
<reference evidence="2" key="1">
    <citation type="submission" date="2025-08" db="UniProtKB">
        <authorList>
            <consortium name="Ensembl"/>
        </authorList>
    </citation>
    <scope>IDENTIFICATION</scope>
</reference>
<feature type="domain" description="Cilia- and flagella-associated protein 69 ARM repeats" evidence="1">
    <location>
        <begin position="228"/>
        <end position="639"/>
    </location>
</feature>
<keyword evidence="3" id="KW-1185">Reference proteome</keyword>
<dbReference type="SUPFAM" id="SSF48371">
    <property type="entry name" value="ARM repeat"/>
    <property type="match status" value="1"/>
</dbReference>